<evidence type="ECO:0000313" key="2">
    <source>
        <dbReference type="Proteomes" id="UP001140234"/>
    </source>
</evidence>
<proteinExistence type="predicted"/>
<dbReference type="EMBL" id="JANBUJ010003057">
    <property type="protein sequence ID" value="KAJ2762096.1"/>
    <property type="molecule type" value="Genomic_DNA"/>
</dbReference>
<comment type="caution">
    <text evidence="1">The sequence shown here is derived from an EMBL/GenBank/DDBJ whole genome shotgun (WGS) entry which is preliminary data.</text>
</comment>
<protein>
    <submittedName>
        <fullName evidence="1">Uncharacterized protein</fullName>
    </submittedName>
</protein>
<evidence type="ECO:0000313" key="1">
    <source>
        <dbReference type="EMBL" id="KAJ2762096.1"/>
    </source>
</evidence>
<sequence>TRIAAAAALFAGGGYAAKKALDRYQGDEEQEQEEEHDQEQIENEKNRLHKFFIEEDGTYDKSKIAAASALLLASGYAAKKTYDRFQGDEEREQEEQEERDEDHSPSRFTQFFKEEDGSVDKSHVLAAAALIGGLAHYGKTYYEGRDD</sequence>
<keyword evidence="2" id="KW-1185">Reference proteome</keyword>
<accession>A0ACC1JLF6</accession>
<organism evidence="1 2">
    <name type="scientific">Coemansia nantahalensis</name>
    <dbReference type="NCBI Taxonomy" id="2789366"/>
    <lineage>
        <taxon>Eukaryota</taxon>
        <taxon>Fungi</taxon>
        <taxon>Fungi incertae sedis</taxon>
        <taxon>Zoopagomycota</taxon>
        <taxon>Kickxellomycotina</taxon>
        <taxon>Kickxellomycetes</taxon>
        <taxon>Kickxellales</taxon>
        <taxon>Kickxellaceae</taxon>
        <taxon>Coemansia</taxon>
    </lineage>
</organism>
<name>A0ACC1JLF6_9FUNG</name>
<dbReference type="Proteomes" id="UP001140234">
    <property type="component" value="Unassembled WGS sequence"/>
</dbReference>
<gene>
    <name evidence="1" type="ORF">IWQ57_005880</name>
</gene>
<reference evidence="1" key="1">
    <citation type="submission" date="2022-07" db="EMBL/GenBank/DDBJ databases">
        <title>Phylogenomic reconstructions and comparative analyses of Kickxellomycotina fungi.</title>
        <authorList>
            <person name="Reynolds N.K."/>
            <person name="Stajich J.E."/>
            <person name="Barry K."/>
            <person name="Grigoriev I.V."/>
            <person name="Crous P."/>
            <person name="Smith M.E."/>
        </authorList>
    </citation>
    <scope>NUCLEOTIDE SEQUENCE</scope>
    <source>
        <strain evidence="1">CBS 109366</strain>
    </source>
</reference>
<feature type="non-terminal residue" evidence="1">
    <location>
        <position position="1"/>
    </location>
</feature>